<feature type="non-terminal residue" evidence="1">
    <location>
        <position position="1"/>
    </location>
</feature>
<dbReference type="EMBL" id="BARW01023318">
    <property type="protein sequence ID" value="GAI94299.1"/>
    <property type="molecule type" value="Genomic_DNA"/>
</dbReference>
<sequence>AIAIDSDPVGQMYSVATIGGALNVAAPFTDLYEPIILWDTDQIGITITANPTDDGQIQWTIRYHPMEDGAYVALA</sequence>
<dbReference type="AlphaFoldDB" id="X1UPK8"/>
<comment type="caution">
    <text evidence="1">The sequence shown here is derived from an EMBL/GenBank/DDBJ whole genome shotgun (WGS) entry which is preliminary data.</text>
</comment>
<gene>
    <name evidence="1" type="ORF">S12H4_38701</name>
</gene>
<proteinExistence type="predicted"/>
<name>X1UPK8_9ZZZZ</name>
<evidence type="ECO:0000313" key="1">
    <source>
        <dbReference type="EMBL" id="GAI94299.1"/>
    </source>
</evidence>
<protein>
    <submittedName>
        <fullName evidence="1">Uncharacterized protein</fullName>
    </submittedName>
</protein>
<accession>X1UPK8</accession>
<reference evidence="1" key="1">
    <citation type="journal article" date="2014" name="Front. Microbiol.">
        <title>High frequency of phylogenetically diverse reductive dehalogenase-homologous genes in deep subseafloor sedimentary metagenomes.</title>
        <authorList>
            <person name="Kawai M."/>
            <person name="Futagami T."/>
            <person name="Toyoda A."/>
            <person name="Takaki Y."/>
            <person name="Nishi S."/>
            <person name="Hori S."/>
            <person name="Arai W."/>
            <person name="Tsubouchi T."/>
            <person name="Morono Y."/>
            <person name="Uchiyama I."/>
            <person name="Ito T."/>
            <person name="Fujiyama A."/>
            <person name="Inagaki F."/>
            <person name="Takami H."/>
        </authorList>
    </citation>
    <scope>NUCLEOTIDE SEQUENCE</scope>
    <source>
        <strain evidence="1">Expedition CK06-06</strain>
    </source>
</reference>
<organism evidence="1">
    <name type="scientific">marine sediment metagenome</name>
    <dbReference type="NCBI Taxonomy" id="412755"/>
    <lineage>
        <taxon>unclassified sequences</taxon>
        <taxon>metagenomes</taxon>
        <taxon>ecological metagenomes</taxon>
    </lineage>
</organism>